<dbReference type="InterPro" id="IPR002150">
    <property type="entry name" value="Ribosomal_bL31"/>
</dbReference>
<dbReference type="InterPro" id="IPR042105">
    <property type="entry name" value="Ribosomal_bL31_sf"/>
</dbReference>
<feature type="compositionally biased region" description="Basic and acidic residues" evidence="8">
    <location>
        <begin position="94"/>
        <end position="107"/>
    </location>
</feature>
<dbReference type="Gene3D" id="4.10.830.30">
    <property type="entry name" value="Ribosomal protein L31"/>
    <property type="match status" value="1"/>
</dbReference>
<evidence type="ECO:0000256" key="3">
    <source>
        <dbReference type="ARBA" id="ARBA00022884"/>
    </source>
</evidence>
<dbReference type="NCBIfam" id="TIGR00105">
    <property type="entry name" value="L31"/>
    <property type="match status" value="1"/>
</dbReference>
<accession>A0A1G2HEI2</accession>
<dbReference type="SUPFAM" id="SSF143800">
    <property type="entry name" value="L28p-like"/>
    <property type="match status" value="1"/>
</dbReference>
<protein>
    <recommendedName>
        <fullName evidence="6 7">Large ribosomal subunit protein bL31</fullName>
    </recommendedName>
</protein>
<comment type="subunit">
    <text evidence="7">Part of the 50S ribosomal subunit.</text>
</comment>
<dbReference type="PANTHER" id="PTHR33280">
    <property type="entry name" value="50S RIBOSOMAL PROTEIN L31, CHLOROPLASTIC"/>
    <property type="match status" value="1"/>
</dbReference>
<dbReference type="PRINTS" id="PR01249">
    <property type="entry name" value="RIBOSOMALL31"/>
</dbReference>
<comment type="caution">
    <text evidence="9">The sequence shown here is derived from an EMBL/GenBank/DDBJ whole genome shotgun (WGS) entry which is preliminary data.</text>
</comment>
<dbReference type="EMBL" id="MHOH01000012">
    <property type="protein sequence ID" value="OGZ60799.1"/>
    <property type="molecule type" value="Genomic_DNA"/>
</dbReference>
<keyword evidence="4 7" id="KW-0689">Ribosomal protein</keyword>
<feature type="binding site" evidence="7">
    <location>
        <position position="37"/>
    </location>
    <ligand>
        <name>Zn(2+)</name>
        <dbReference type="ChEBI" id="CHEBI:29105"/>
    </ligand>
</feature>
<feature type="binding site" evidence="7">
    <location>
        <position position="40"/>
    </location>
    <ligand>
        <name>Zn(2+)</name>
        <dbReference type="ChEBI" id="CHEBI:29105"/>
    </ligand>
</feature>
<dbReference type="PROSITE" id="PS01143">
    <property type="entry name" value="RIBOSOMAL_L31"/>
    <property type="match status" value="1"/>
</dbReference>
<gene>
    <name evidence="7" type="primary">rpmE</name>
    <name evidence="9" type="ORF">A2919_01275</name>
</gene>
<dbReference type="InterPro" id="IPR027491">
    <property type="entry name" value="Ribosomal_bL31_A"/>
</dbReference>
<feature type="binding site" evidence="7">
    <location>
        <position position="19"/>
    </location>
    <ligand>
        <name>Zn(2+)</name>
        <dbReference type="ChEBI" id="CHEBI:29105"/>
    </ligand>
</feature>
<comment type="function">
    <text evidence="7">Binds the 23S rRNA.</text>
</comment>
<keyword evidence="7" id="KW-0862">Zinc</keyword>
<comment type="similarity">
    <text evidence="1 7">Belongs to the bacterial ribosomal protein bL31 family. Type A subfamily.</text>
</comment>
<evidence type="ECO:0000256" key="4">
    <source>
        <dbReference type="ARBA" id="ARBA00022980"/>
    </source>
</evidence>
<evidence type="ECO:0000313" key="10">
    <source>
        <dbReference type="Proteomes" id="UP000178835"/>
    </source>
</evidence>
<dbReference type="GO" id="GO:0019843">
    <property type="term" value="F:rRNA binding"/>
    <property type="evidence" value="ECO:0007669"/>
    <property type="project" value="UniProtKB-KW"/>
</dbReference>
<dbReference type="Pfam" id="PF01197">
    <property type="entry name" value="Ribosomal_L31"/>
    <property type="match status" value="1"/>
</dbReference>
<proteinExistence type="inferred from homology"/>
<keyword evidence="7" id="KW-0479">Metal-binding</keyword>
<evidence type="ECO:0000256" key="7">
    <source>
        <dbReference type="HAMAP-Rule" id="MF_00501"/>
    </source>
</evidence>
<feature type="region of interest" description="Disordered" evidence="8">
    <location>
        <begin position="66"/>
        <end position="107"/>
    </location>
</feature>
<dbReference type="InterPro" id="IPR034704">
    <property type="entry name" value="Ribosomal_bL28/bL31-like_sf"/>
</dbReference>
<keyword evidence="2 7" id="KW-0699">rRNA-binding</keyword>
<reference evidence="9 10" key="1">
    <citation type="journal article" date="2016" name="Nat. Commun.">
        <title>Thousands of microbial genomes shed light on interconnected biogeochemical processes in an aquifer system.</title>
        <authorList>
            <person name="Anantharaman K."/>
            <person name="Brown C.T."/>
            <person name="Hug L.A."/>
            <person name="Sharon I."/>
            <person name="Castelle C.J."/>
            <person name="Probst A.J."/>
            <person name="Thomas B.C."/>
            <person name="Singh A."/>
            <person name="Wilkins M.J."/>
            <person name="Karaoz U."/>
            <person name="Brodie E.L."/>
            <person name="Williams K.H."/>
            <person name="Hubbard S.S."/>
            <person name="Banfield J.F."/>
        </authorList>
    </citation>
    <scope>NUCLEOTIDE SEQUENCE [LARGE SCALE GENOMIC DNA]</scope>
</reference>
<feature type="binding site" evidence="7">
    <location>
        <position position="17"/>
    </location>
    <ligand>
        <name>Zn(2+)</name>
        <dbReference type="ChEBI" id="CHEBI:29105"/>
    </ligand>
</feature>
<organism evidence="9 10">
    <name type="scientific">Candidatus Spechtbacteria bacterium RIFCSPLOWO2_01_FULL_43_12</name>
    <dbReference type="NCBI Taxonomy" id="1802162"/>
    <lineage>
        <taxon>Bacteria</taxon>
        <taxon>Candidatus Spechtiibacteriota</taxon>
    </lineage>
</organism>
<evidence type="ECO:0000256" key="5">
    <source>
        <dbReference type="ARBA" id="ARBA00023274"/>
    </source>
</evidence>
<name>A0A1G2HEI2_9BACT</name>
<dbReference type="GO" id="GO:0003735">
    <property type="term" value="F:structural constituent of ribosome"/>
    <property type="evidence" value="ECO:0007669"/>
    <property type="project" value="InterPro"/>
</dbReference>
<evidence type="ECO:0000256" key="8">
    <source>
        <dbReference type="SAM" id="MobiDB-lite"/>
    </source>
</evidence>
<dbReference type="GO" id="GO:0006412">
    <property type="term" value="P:translation"/>
    <property type="evidence" value="ECO:0007669"/>
    <property type="project" value="UniProtKB-UniRule"/>
</dbReference>
<keyword evidence="5 7" id="KW-0687">Ribonucleoprotein</keyword>
<keyword evidence="3 7" id="KW-0694">RNA-binding</keyword>
<dbReference type="PANTHER" id="PTHR33280:SF6">
    <property type="entry name" value="LARGE RIBOSOMAL SUBUNIT PROTEIN BL31A"/>
    <property type="match status" value="1"/>
</dbReference>
<comment type="cofactor">
    <cofactor evidence="7">
        <name>Zn(2+)</name>
        <dbReference type="ChEBI" id="CHEBI:29105"/>
    </cofactor>
    <text evidence="7">Binds 1 zinc ion per subunit.</text>
</comment>
<dbReference type="GO" id="GO:0046872">
    <property type="term" value="F:metal ion binding"/>
    <property type="evidence" value="ECO:0007669"/>
    <property type="project" value="UniProtKB-KW"/>
</dbReference>
<dbReference type="GO" id="GO:1990904">
    <property type="term" value="C:ribonucleoprotein complex"/>
    <property type="evidence" value="ECO:0007669"/>
    <property type="project" value="UniProtKB-KW"/>
</dbReference>
<feature type="compositionally biased region" description="Basic and acidic residues" evidence="8">
    <location>
        <begin position="66"/>
        <end position="75"/>
    </location>
</feature>
<evidence type="ECO:0000256" key="6">
    <source>
        <dbReference type="ARBA" id="ARBA00035687"/>
    </source>
</evidence>
<evidence type="ECO:0000256" key="1">
    <source>
        <dbReference type="ARBA" id="ARBA00009296"/>
    </source>
</evidence>
<sequence length="107" mass="12194">MKKDIHPTYHPQAKVKCACGNEYIIGSTLEKMEVDTCSKCHPFYTGKERGAISGGRIERFQKRAEKKIAHVNKTEKRAKRHKEPSAVKSTAGPSRRDKPRSDKKQEK</sequence>
<evidence type="ECO:0000313" key="9">
    <source>
        <dbReference type="EMBL" id="OGZ60799.1"/>
    </source>
</evidence>
<dbReference type="NCBIfam" id="NF000612">
    <property type="entry name" value="PRK00019.1"/>
    <property type="match status" value="1"/>
</dbReference>
<dbReference type="GO" id="GO:0005840">
    <property type="term" value="C:ribosome"/>
    <property type="evidence" value="ECO:0007669"/>
    <property type="project" value="UniProtKB-KW"/>
</dbReference>
<evidence type="ECO:0000256" key="2">
    <source>
        <dbReference type="ARBA" id="ARBA00022730"/>
    </source>
</evidence>
<dbReference type="Proteomes" id="UP000178835">
    <property type="component" value="Unassembled WGS sequence"/>
</dbReference>
<dbReference type="AlphaFoldDB" id="A0A1G2HEI2"/>
<dbReference type="HAMAP" id="MF_00501">
    <property type="entry name" value="Ribosomal_bL31_1"/>
    <property type="match status" value="1"/>
</dbReference>